<sequence length="106" mass="11320">MSTWGNTEPRRKAGGDSRTRLDVLMTSPVPTRSASQTLEAMDLGSPPTAPGTACGGFRLGQMHGATGLPVARPLFGAAPTRHEIDSFFLAAEQKLALRRLSTRAER</sequence>
<dbReference type="RefSeq" id="XP_042918442.1">
    <property type="nucleotide sequence ID" value="XM_043068347.1"/>
</dbReference>
<feature type="compositionally biased region" description="Polar residues" evidence="1">
    <location>
        <begin position="28"/>
        <end position="38"/>
    </location>
</feature>
<gene>
    <name evidence="2" type="ORF">CHLRE_12g518500v5</name>
</gene>
<dbReference type="EMBL" id="CM008973">
    <property type="protein sequence ID" value="PNW75237.1"/>
    <property type="molecule type" value="Genomic_DNA"/>
</dbReference>
<organism evidence="2 3">
    <name type="scientific">Chlamydomonas reinhardtii</name>
    <name type="common">Chlamydomonas smithii</name>
    <dbReference type="NCBI Taxonomy" id="3055"/>
    <lineage>
        <taxon>Eukaryota</taxon>
        <taxon>Viridiplantae</taxon>
        <taxon>Chlorophyta</taxon>
        <taxon>core chlorophytes</taxon>
        <taxon>Chlorophyceae</taxon>
        <taxon>CS clade</taxon>
        <taxon>Chlamydomonadales</taxon>
        <taxon>Chlamydomonadaceae</taxon>
        <taxon>Chlamydomonas</taxon>
    </lineage>
</organism>
<dbReference type="Gramene" id="PNW75237">
    <property type="protein sequence ID" value="PNW75237"/>
    <property type="gene ID" value="CHLRE_12g518500v5"/>
</dbReference>
<protein>
    <submittedName>
        <fullName evidence="2">Uncharacterized protein</fullName>
    </submittedName>
</protein>
<dbReference type="KEGG" id="cre:CHLRE_12g518500v5"/>
<keyword evidence="3" id="KW-1185">Reference proteome</keyword>
<dbReference type="InParanoid" id="A0A2K3D3Z0"/>
<feature type="region of interest" description="Disordered" evidence="1">
    <location>
        <begin position="28"/>
        <end position="49"/>
    </location>
</feature>
<proteinExistence type="predicted"/>
<dbReference type="AlphaFoldDB" id="A0A2K3D3Z0"/>
<accession>A0A2K3D3Z0</accession>
<dbReference type="Proteomes" id="UP000006906">
    <property type="component" value="Chromosome 12"/>
</dbReference>
<dbReference type="OrthoDB" id="533314at2759"/>
<dbReference type="GeneID" id="66055579"/>
<evidence type="ECO:0000313" key="2">
    <source>
        <dbReference type="EMBL" id="PNW75237.1"/>
    </source>
</evidence>
<evidence type="ECO:0000313" key="3">
    <source>
        <dbReference type="Proteomes" id="UP000006906"/>
    </source>
</evidence>
<evidence type="ECO:0000256" key="1">
    <source>
        <dbReference type="SAM" id="MobiDB-lite"/>
    </source>
</evidence>
<reference evidence="2 3" key="1">
    <citation type="journal article" date="2007" name="Science">
        <title>The Chlamydomonas genome reveals the evolution of key animal and plant functions.</title>
        <authorList>
            <person name="Merchant S.S."/>
            <person name="Prochnik S.E."/>
            <person name="Vallon O."/>
            <person name="Harris E.H."/>
            <person name="Karpowicz S.J."/>
            <person name="Witman G.B."/>
            <person name="Terry A."/>
            <person name="Salamov A."/>
            <person name="Fritz-Laylin L.K."/>
            <person name="Marechal-Drouard L."/>
            <person name="Marshall W.F."/>
            <person name="Qu L.H."/>
            <person name="Nelson D.R."/>
            <person name="Sanderfoot A.A."/>
            <person name="Spalding M.H."/>
            <person name="Kapitonov V.V."/>
            <person name="Ren Q."/>
            <person name="Ferris P."/>
            <person name="Lindquist E."/>
            <person name="Shapiro H."/>
            <person name="Lucas S.M."/>
            <person name="Grimwood J."/>
            <person name="Schmutz J."/>
            <person name="Cardol P."/>
            <person name="Cerutti H."/>
            <person name="Chanfreau G."/>
            <person name="Chen C.L."/>
            <person name="Cognat V."/>
            <person name="Croft M.T."/>
            <person name="Dent R."/>
            <person name="Dutcher S."/>
            <person name="Fernandez E."/>
            <person name="Fukuzawa H."/>
            <person name="Gonzalez-Ballester D."/>
            <person name="Gonzalez-Halphen D."/>
            <person name="Hallmann A."/>
            <person name="Hanikenne M."/>
            <person name="Hippler M."/>
            <person name="Inwood W."/>
            <person name="Jabbari K."/>
            <person name="Kalanon M."/>
            <person name="Kuras R."/>
            <person name="Lefebvre P.A."/>
            <person name="Lemaire S.D."/>
            <person name="Lobanov A.V."/>
            <person name="Lohr M."/>
            <person name="Manuell A."/>
            <person name="Meier I."/>
            <person name="Mets L."/>
            <person name="Mittag M."/>
            <person name="Mittelmeier T."/>
            <person name="Moroney J.V."/>
            <person name="Moseley J."/>
            <person name="Napoli C."/>
            <person name="Nedelcu A.M."/>
            <person name="Niyogi K."/>
            <person name="Novoselov S.V."/>
            <person name="Paulsen I.T."/>
            <person name="Pazour G."/>
            <person name="Purton S."/>
            <person name="Ral J.P."/>
            <person name="Riano-Pachon D.M."/>
            <person name="Riekhof W."/>
            <person name="Rymarquis L."/>
            <person name="Schroda M."/>
            <person name="Stern D."/>
            <person name="Umen J."/>
            <person name="Willows R."/>
            <person name="Wilson N."/>
            <person name="Zimmer S.L."/>
            <person name="Allmer J."/>
            <person name="Balk J."/>
            <person name="Bisova K."/>
            <person name="Chen C.J."/>
            <person name="Elias M."/>
            <person name="Gendler K."/>
            <person name="Hauser C."/>
            <person name="Lamb M.R."/>
            <person name="Ledford H."/>
            <person name="Long J.C."/>
            <person name="Minagawa J."/>
            <person name="Page M.D."/>
            <person name="Pan J."/>
            <person name="Pootakham W."/>
            <person name="Roje S."/>
            <person name="Rose A."/>
            <person name="Stahlberg E."/>
            <person name="Terauchi A.M."/>
            <person name="Yang P."/>
            <person name="Ball S."/>
            <person name="Bowler C."/>
            <person name="Dieckmann C.L."/>
            <person name="Gladyshev V.N."/>
            <person name="Green P."/>
            <person name="Jorgensen R."/>
            <person name="Mayfield S."/>
            <person name="Mueller-Roeber B."/>
            <person name="Rajamani S."/>
            <person name="Sayre R.T."/>
            <person name="Brokstein P."/>
            <person name="Dubchak I."/>
            <person name="Goodstein D."/>
            <person name="Hornick L."/>
            <person name="Huang Y.W."/>
            <person name="Jhaveri J."/>
            <person name="Luo Y."/>
            <person name="Martinez D."/>
            <person name="Ngau W.C."/>
            <person name="Otillar B."/>
            <person name="Poliakov A."/>
            <person name="Porter A."/>
            <person name="Szajkowski L."/>
            <person name="Werner G."/>
            <person name="Zhou K."/>
            <person name="Grigoriev I.V."/>
            <person name="Rokhsar D.S."/>
            <person name="Grossman A.R."/>
        </authorList>
    </citation>
    <scope>NUCLEOTIDE SEQUENCE [LARGE SCALE GENOMIC DNA]</scope>
    <source>
        <strain evidence="3">CC-503</strain>
    </source>
</reference>
<name>A0A2K3D3Z0_CHLRE</name>